<dbReference type="STRING" id="5722.A2DU69"/>
<dbReference type="Pfam" id="PF00071">
    <property type="entry name" value="Ras"/>
    <property type="match status" value="1"/>
</dbReference>
<dbReference type="KEGG" id="tva:4774069"/>
<keyword evidence="3" id="KW-1185">Reference proteome</keyword>
<dbReference type="GO" id="GO:0042147">
    <property type="term" value="P:retrograde transport, endosome to Golgi"/>
    <property type="evidence" value="ECO:0000318"/>
    <property type="project" value="GO_Central"/>
</dbReference>
<dbReference type="GO" id="GO:0005525">
    <property type="term" value="F:GTP binding"/>
    <property type="evidence" value="ECO:0007669"/>
    <property type="project" value="InterPro"/>
</dbReference>
<proteinExistence type="predicted"/>
<dbReference type="InterPro" id="IPR027417">
    <property type="entry name" value="P-loop_NTPase"/>
</dbReference>
<dbReference type="eggNOG" id="KOG0092">
    <property type="taxonomic scope" value="Eukaryota"/>
</dbReference>
<reference evidence="2" key="1">
    <citation type="submission" date="2006-10" db="EMBL/GenBank/DDBJ databases">
        <authorList>
            <person name="Amadeo P."/>
            <person name="Zhao Q."/>
            <person name="Wortman J."/>
            <person name="Fraser-Liggett C."/>
            <person name="Carlton J."/>
        </authorList>
    </citation>
    <scope>NUCLEOTIDE SEQUENCE</scope>
    <source>
        <strain evidence="2">G3</strain>
    </source>
</reference>
<evidence type="ECO:0000313" key="2">
    <source>
        <dbReference type="EMBL" id="EAY16062.1"/>
    </source>
</evidence>
<dbReference type="EMBL" id="DS113247">
    <property type="protein sequence ID" value="EAY16062.1"/>
    <property type="molecule type" value="Genomic_DNA"/>
</dbReference>
<keyword evidence="1" id="KW-0547">Nucleotide-binding</keyword>
<dbReference type="PRINTS" id="PR00449">
    <property type="entry name" value="RASTRNSFRMNG"/>
</dbReference>
<dbReference type="GO" id="GO:0006891">
    <property type="term" value="P:intra-Golgi vesicle-mediated transport"/>
    <property type="evidence" value="ECO:0000318"/>
    <property type="project" value="GO_Central"/>
</dbReference>
<dbReference type="SMART" id="SM00173">
    <property type="entry name" value="RAS"/>
    <property type="match status" value="1"/>
</dbReference>
<dbReference type="SMR" id="A2DU69"/>
<evidence type="ECO:0000313" key="3">
    <source>
        <dbReference type="Proteomes" id="UP000001542"/>
    </source>
</evidence>
<evidence type="ECO:0000256" key="1">
    <source>
        <dbReference type="ARBA" id="ARBA00022741"/>
    </source>
</evidence>
<dbReference type="InParanoid" id="A2DU69"/>
<dbReference type="InterPro" id="IPR005225">
    <property type="entry name" value="Small_GTP-bd"/>
</dbReference>
<dbReference type="InterPro" id="IPR001806">
    <property type="entry name" value="Small_GTPase"/>
</dbReference>
<sequence length="197" mass="22312">MQVPKEEEEFLRVVVIGDSAVGKTSIISKLVCGEFSESEKTTVGAMFVLYTIKLDEGDVQIQLWDTAGQERFRSLGPLYYRNAKCGLIVFDFTKIDTFLNLDTWINAFTSVAGSDVSVVIVRNKFDLVSDRQVSDLDIQAFLETHNYPFFATSATDNESIQQLFKRVGLELYKKRVSLMNANELNSKLQEKTKYSCC</sequence>
<dbReference type="AlphaFoldDB" id="A2DU69"/>
<dbReference type="NCBIfam" id="TIGR00231">
    <property type="entry name" value="small_GTP"/>
    <property type="match status" value="1"/>
</dbReference>
<dbReference type="Proteomes" id="UP000001542">
    <property type="component" value="Unassembled WGS sequence"/>
</dbReference>
<dbReference type="VEuPathDB" id="TrichDB:TVAG_278280"/>
<dbReference type="GO" id="GO:0006886">
    <property type="term" value="P:intracellular protein transport"/>
    <property type="evidence" value="ECO:0000318"/>
    <property type="project" value="GO_Central"/>
</dbReference>
<dbReference type="PANTHER" id="PTHR47978">
    <property type="match status" value="1"/>
</dbReference>
<dbReference type="CDD" id="cd00154">
    <property type="entry name" value="Rab"/>
    <property type="match status" value="1"/>
</dbReference>
<dbReference type="PROSITE" id="PS51421">
    <property type="entry name" value="RAS"/>
    <property type="match status" value="1"/>
</dbReference>
<dbReference type="PROSITE" id="PS51419">
    <property type="entry name" value="RAB"/>
    <property type="match status" value="1"/>
</dbReference>
<dbReference type="SMART" id="SM00174">
    <property type="entry name" value="RHO"/>
    <property type="match status" value="1"/>
</dbReference>
<dbReference type="VEuPathDB" id="TrichDB:TVAGG3_0438390"/>
<name>A2DU69_TRIV3</name>
<organism evidence="2 3">
    <name type="scientific">Trichomonas vaginalis (strain ATCC PRA-98 / G3)</name>
    <dbReference type="NCBI Taxonomy" id="412133"/>
    <lineage>
        <taxon>Eukaryota</taxon>
        <taxon>Metamonada</taxon>
        <taxon>Parabasalia</taxon>
        <taxon>Trichomonadida</taxon>
        <taxon>Trichomonadidae</taxon>
        <taxon>Trichomonas</taxon>
    </lineage>
</organism>
<dbReference type="Gene3D" id="3.40.50.300">
    <property type="entry name" value="P-loop containing nucleotide triphosphate hydrolases"/>
    <property type="match status" value="1"/>
</dbReference>
<dbReference type="FunFam" id="3.40.50.300:FF:001204">
    <property type="entry name" value="Small GTP-binding protein, putative"/>
    <property type="match status" value="1"/>
</dbReference>
<dbReference type="GO" id="GO:0003924">
    <property type="term" value="F:GTPase activity"/>
    <property type="evidence" value="ECO:0000318"/>
    <property type="project" value="GO_Central"/>
</dbReference>
<accession>A2DU69</accession>
<gene>
    <name evidence="2" type="ORF">TVAG_278280</name>
</gene>
<dbReference type="SMART" id="SM00175">
    <property type="entry name" value="RAB"/>
    <property type="match status" value="1"/>
</dbReference>
<dbReference type="OrthoDB" id="63533at2759"/>
<dbReference type="GO" id="GO:0006890">
    <property type="term" value="P:retrograde vesicle-mediated transport, Golgi to endoplasmic reticulum"/>
    <property type="evidence" value="ECO:0000318"/>
    <property type="project" value="GO_Central"/>
</dbReference>
<protein>
    <submittedName>
        <fullName evidence="2">Small GTP-binding protein, putative</fullName>
    </submittedName>
</protein>
<dbReference type="GO" id="GO:0005829">
    <property type="term" value="C:cytosol"/>
    <property type="evidence" value="ECO:0007669"/>
    <property type="project" value="GOC"/>
</dbReference>
<dbReference type="GO" id="GO:0012505">
    <property type="term" value="C:endomembrane system"/>
    <property type="evidence" value="ECO:0000318"/>
    <property type="project" value="GO_Central"/>
</dbReference>
<dbReference type="RefSeq" id="XP_001328285.1">
    <property type="nucleotide sequence ID" value="XM_001328250.1"/>
</dbReference>
<reference evidence="2" key="2">
    <citation type="journal article" date="2007" name="Science">
        <title>Draft genome sequence of the sexually transmitted pathogen Trichomonas vaginalis.</title>
        <authorList>
            <person name="Carlton J.M."/>
            <person name="Hirt R.P."/>
            <person name="Silva J.C."/>
            <person name="Delcher A.L."/>
            <person name="Schatz M."/>
            <person name="Zhao Q."/>
            <person name="Wortman J.R."/>
            <person name="Bidwell S.L."/>
            <person name="Alsmark U.C.M."/>
            <person name="Besteiro S."/>
            <person name="Sicheritz-Ponten T."/>
            <person name="Noel C.J."/>
            <person name="Dacks J.B."/>
            <person name="Foster P.G."/>
            <person name="Simillion C."/>
            <person name="Van de Peer Y."/>
            <person name="Miranda-Saavedra D."/>
            <person name="Barton G.J."/>
            <person name="Westrop G.D."/>
            <person name="Mueller S."/>
            <person name="Dessi D."/>
            <person name="Fiori P.L."/>
            <person name="Ren Q."/>
            <person name="Paulsen I."/>
            <person name="Zhang H."/>
            <person name="Bastida-Corcuera F.D."/>
            <person name="Simoes-Barbosa A."/>
            <person name="Brown M.T."/>
            <person name="Hayes R.D."/>
            <person name="Mukherjee M."/>
            <person name="Okumura C.Y."/>
            <person name="Schneider R."/>
            <person name="Smith A.J."/>
            <person name="Vanacova S."/>
            <person name="Villalvazo M."/>
            <person name="Haas B.J."/>
            <person name="Pertea M."/>
            <person name="Feldblyum T.V."/>
            <person name="Utterback T.R."/>
            <person name="Shu C.L."/>
            <person name="Osoegawa K."/>
            <person name="de Jong P.J."/>
            <person name="Hrdy I."/>
            <person name="Horvathova L."/>
            <person name="Zubacova Z."/>
            <person name="Dolezal P."/>
            <person name="Malik S.B."/>
            <person name="Logsdon J.M. Jr."/>
            <person name="Henze K."/>
            <person name="Gupta A."/>
            <person name="Wang C.C."/>
            <person name="Dunne R.L."/>
            <person name="Upcroft J.A."/>
            <person name="Upcroft P."/>
            <person name="White O."/>
            <person name="Salzberg S.L."/>
            <person name="Tang P."/>
            <person name="Chiu C.-H."/>
            <person name="Lee Y.-S."/>
            <person name="Embley T.M."/>
            <person name="Coombs G.H."/>
            <person name="Mottram J.C."/>
            <person name="Tachezy J."/>
            <person name="Fraser-Liggett C.M."/>
            <person name="Johnson P.J."/>
        </authorList>
    </citation>
    <scope>NUCLEOTIDE SEQUENCE [LARGE SCALE GENOMIC DNA]</scope>
    <source>
        <strain evidence="2">G3</strain>
    </source>
</reference>
<dbReference type="GO" id="GO:0005794">
    <property type="term" value="C:Golgi apparatus"/>
    <property type="evidence" value="ECO:0000318"/>
    <property type="project" value="GO_Central"/>
</dbReference>
<dbReference type="SMART" id="SM00176">
    <property type="entry name" value="RAN"/>
    <property type="match status" value="1"/>
</dbReference>
<dbReference type="SUPFAM" id="SSF52540">
    <property type="entry name" value="P-loop containing nucleoside triphosphate hydrolases"/>
    <property type="match status" value="1"/>
</dbReference>